<dbReference type="PROSITE" id="PS50280">
    <property type="entry name" value="SET"/>
    <property type="match status" value="1"/>
</dbReference>
<dbReference type="InterPro" id="IPR046341">
    <property type="entry name" value="SET_dom_sf"/>
</dbReference>
<dbReference type="SUPFAM" id="SSF82199">
    <property type="entry name" value="SET domain"/>
    <property type="match status" value="1"/>
</dbReference>
<evidence type="ECO:0000256" key="1">
    <source>
        <dbReference type="SAM" id="MobiDB-lite"/>
    </source>
</evidence>
<gene>
    <name evidence="4" type="ORF">C8R41DRAFT_776762</name>
</gene>
<sequence length="399" mass="44830">MTTRRRISQRKTSLEKSEPEAFGRPRSVKNSLFSLHKHVYNANRVFSTPKVPTLLAIIVLISVACYLALRELPYRFVQKQSAIPATHDDLEARDASIFTVQGIPGKGKGIIAVRDIKRGEVVLQERPLFVLPSEITTSPTALITRHLSLLTPYEHAQFYNLSYVNFPPDLDPENDFAELALAIFQTNAVSTGVNSVGIFPRMARLNHGCSSAFNVVYTWREKEGMLMVHAIRDIQKGEELLTTYTDTKRPRDQRRAYLLHQYSFHCTCDVCSLPDKKSKESDRRLKSMSELHAQFASWGGGTIDGVQAIEIVKRIWEVGSEEGYLSERGRLAADAAWVAAAHSDAASTNAWARLAEEWFGYEVGVDSEQVSEMRTLQTQPEGHLAWASRQAIRIPTPDV</sequence>
<evidence type="ECO:0000313" key="4">
    <source>
        <dbReference type="EMBL" id="KAJ4471248.1"/>
    </source>
</evidence>
<feature type="compositionally biased region" description="Basic and acidic residues" evidence="1">
    <location>
        <begin position="12"/>
        <end position="23"/>
    </location>
</feature>
<dbReference type="Gene3D" id="2.170.270.10">
    <property type="entry name" value="SET domain"/>
    <property type="match status" value="1"/>
</dbReference>
<keyword evidence="2" id="KW-1133">Transmembrane helix</keyword>
<evidence type="ECO:0000256" key="2">
    <source>
        <dbReference type="SAM" id="Phobius"/>
    </source>
</evidence>
<dbReference type="InterPro" id="IPR011990">
    <property type="entry name" value="TPR-like_helical_dom_sf"/>
</dbReference>
<feature type="domain" description="SET" evidence="3">
    <location>
        <begin position="93"/>
        <end position="245"/>
    </location>
</feature>
<feature type="region of interest" description="Disordered" evidence="1">
    <location>
        <begin position="1"/>
        <end position="24"/>
    </location>
</feature>
<dbReference type="EMBL" id="JANVFT010000087">
    <property type="protein sequence ID" value="KAJ4471248.1"/>
    <property type="molecule type" value="Genomic_DNA"/>
</dbReference>
<keyword evidence="2" id="KW-0812">Transmembrane</keyword>
<evidence type="ECO:0000313" key="5">
    <source>
        <dbReference type="Proteomes" id="UP001150217"/>
    </source>
</evidence>
<proteinExistence type="predicted"/>
<dbReference type="Gene3D" id="1.25.40.10">
    <property type="entry name" value="Tetratricopeptide repeat domain"/>
    <property type="match status" value="1"/>
</dbReference>
<protein>
    <recommendedName>
        <fullName evidence="3">SET domain-containing protein</fullName>
    </recommendedName>
</protein>
<name>A0ABQ8V3W7_9AGAR</name>
<dbReference type="SMART" id="SM00317">
    <property type="entry name" value="SET"/>
    <property type="match status" value="1"/>
</dbReference>
<dbReference type="Pfam" id="PF00856">
    <property type="entry name" value="SET"/>
    <property type="match status" value="1"/>
</dbReference>
<dbReference type="Proteomes" id="UP001150217">
    <property type="component" value="Unassembled WGS sequence"/>
</dbReference>
<dbReference type="PANTHER" id="PTHR47332">
    <property type="entry name" value="SET DOMAIN-CONTAINING PROTEIN 5"/>
    <property type="match status" value="1"/>
</dbReference>
<dbReference type="CDD" id="cd20071">
    <property type="entry name" value="SET_SMYD"/>
    <property type="match status" value="1"/>
</dbReference>
<dbReference type="InterPro" id="IPR001214">
    <property type="entry name" value="SET_dom"/>
</dbReference>
<organism evidence="4 5">
    <name type="scientific">Lentinula lateritia</name>
    <dbReference type="NCBI Taxonomy" id="40482"/>
    <lineage>
        <taxon>Eukaryota</taxon>
        <taxon>Fungi</taxon>
        <taxon>Dikarya</taxon>
        <taxon>Basidiomycota</taxon>
        <taxon>Agaricomycotina</taxon>
        <taxon>Agaricomycetes</taxon>
        <taxon>Agaricomycetidae</taxon>
        <taxon>Agaricales</taxon>
        <taxon>Marasmiineae</taxon>
        <taxon>Omphalotaceae</taxon>
        <taxon>Lentinula</taxon>
    </lineage>
</organism>
<accession>A0ABQ8V3W7</accession>
<reference evidence="4" key="1">
    <citation type="submission" date="2022-08" db="EMBL/GenBank/DDBJ databases">
        <title>A Global Phylogenomic Analysis of the Shiitake Genus Lentinula.</title>
        <authorList>
            <consortium name="DOE Joint Genome Institute"/>
            <person name="Sierra-Patev S."/>
            <person name="Min B."/>
            <person name="Naranjo-Ortiz M."/>
            <person name="Looney B."/>
            <person name="Konkel Z."/>
            <person name="Slot J.C."/>
            <person name="Sakamoto Y."/>
            <person name="Steenwyk J.L."/>
            <person name="Rokas A."/>
            <person name="Carro J."/>
            <person name="Camarero S."/>
            <person name="Ferreira P."/>
            <person name="Molpeceres G."/>
            <person name="Ruiz-Duenas F.J."/>
            <person name="Serrano A."/>
            <person name="Henrissat B."/>
            <person name="Drula E."/>
            <person name="Hughes K.W."/>
            <person name="Mata J.L."/>
            <person name="Ishikawa N.K."/>
            <person name="Vargas-Isla R."/>
            <person name="Ushijima S."/>
            <person name="Smith C.A."/>
            <person name="Ahrendt S."/>
            <person name="Andreopoulos W."/>
            <person name="He G."/>
            <person name="Labutti K."/>
            <person name="Lipzen A."/>
            <person name="Ng V."/>
            <person name="Riley R."/>
            <person name="Sandor L."/>
            <person name="Barry K."/>
            <person name="Martinez A.T."/>
            <person name="Xiao Y."/>
            <person name="Gibbons J.G."/>
            <person name="Terashima K."/>
            <person name="Grigoriev I.V."/>
            <person name="Hibbett D.S."/>
        </authorList>
    </citation>
    <scope>NUCLEOTIDE SEQUENCE</scope>
    <source>
        <strain evidence="4">RHP3577 ss4</strain>
    </source>
</reference>
<comment type="caution">
    <text evidence="4">The sequence shown here is derived from an EMBL/GenBank/DDBJ whole genome shotgun (WGS) entry which is preliminary data.</text>
</comment>
<keyword evidence="2" id="KW-0472">Membrane</keyword>
<feature type="transmembrane region" description="Helical" evidence="2">
    <location>
        <begin position="51"/>
        <end position="69"/>
    </location>
</feature>
<evidence type="ECO:0000259" key="3">
    <source>
        <dbReference type="PROSITE" id="PS50280"/>
    </source>
</evidence>
<keyword evidence="5" id="KW-1185">Reference proteome</keyword>
<dbReference type="PANTHER" id="PTHR47332:SF4">
    <property type="entry name" value="SET DOMAIN-CONTAINING PROTEIN 5"/>
    <property type="match status" value="1"/>
</dbReference>
<dbReference type="InterPro" id="IPR053185">
    <property type="entry name" value="SET_domain_protein"/>
</dbReference>